<reference evidence="3" key="1">
    <citation type="submission" date="2018-07" db="EMBL/GenBank/DDBJ databases">
        <authorList>
            <person name="Safronova V.I."/>
            <person name="Chirak E.R."/>
            <person name="Sazanova A.L."/>
        </authorList>
    </citation>
    <scope>NUCLEOTIDE SEQUENCE [LARGE SCALE GENOMIC DNA]</scope>
    <source>
        <strain evidence="3">RCAM04685</strain>
    </source>
</reference>
<dbReference type="AlphaFoldDB" id="A0A370L5Y9"/>
<organism evidence="2 3">
    <name type="scientific">Bosea caraganae</name>
    <dbReference type="NCBI Taxonomy" id="2763117"/>
    <lineage>
        <taxon>Bacteria</taxon>
        <taxon>Pseudomonadati</taxon>
        <taxon>Pseudomonadota</taxon>
        <taxon>Alphaproteobacteria</taxon>
        <taxon>Hyphomicrobiales</taxon>
        <taxon>Boseaceae</taxon>
        <taxon>Bosea</taxon>
    </lineage>
</organism>
<evidence type="ECO:0000313" key="2">
    <source>
        <dbReference type="EMBL" id="RDJ24695.1"/>
    </source>
</evidence>
<accession>A0A370L5Y9</accession>
<dbReference type="Proteomes" id="UP000255207">
    <property type="component" value="Unassembled WGS sequence"/>
</dbReference>
<sequence>MDTVKEIRGVKVLTCGADGARLEGERDIGSFLGDAWAADAGMVAIPVARISADFFKLSTRLAGEVAQKFVNYRVQLAIIGDISPWLAESKALRDFVYESNRGQALWFLDDMAALEERLAPAPASPSG</sequence>
<protein>
    <submittedName>
        <fullName evidence="2">DUF4180 domain-containing protein</fullName>
    </submittedName>
</protein>
<dbReference type="OrthoDB" id="8595425at2"/>
<evidence type="ECO:0000313" key="3">
    <source>
        <dbReference type="Proteomes" id="UP000255207"/>
    </source>
</evidence>
<dbReference type="EMBL" id="QQTP01000006">
    <property type="protein sequence ID" value="RDJ24695.1"/>
    <property type="molecule type" value="Genomic_DNA"/>
</dbReference>
<dbReference type="RefSeq" id="WP_114829791.1">
    <property type="nucleotide sequence ID" value="NZ_QQTO01000033.1"/>
</dbReference>
<keyword evidence="3" id="KW-1185">Reference proteome</keyword>
<dbReference type="InterPro" id="IPR025438">
    <property type="entry name" value="DUF4180"/>
</dbReference>
<evidence type="ECO:0000259" key="1">
    <source>
        <dbReference type="Pfam" id="PF13788"/>
    </source>
</evidence>
<name>A0A370L5Y9_9HYPH</name>
<gene>
    <name evidence="2" type="ORF">DWE98_13550</name>
</gene>
<proteinExistence type="predicted"/>
<dbReference type="Pfam" id="PF13788">
    <property type="entry name" value="DUF4180"/>
    <property type="match status" value="1"/>
</dbReference>
<feature type="domain" description="DUF4180" evidence="1">
    <location>
        <begin position="9"/>
        <end position="118"/>
    </location>
</feature>
<comment type="caution">
    <text evidence="2">The sequence shown here is derived from an EMBL/GenBank/DDBJ whole genome shotgun (WGS) entry which is preliminary data.</text>
</comment>